<evidence type="ECO:0000256" key="1">
    <source>
        <dbReference type="ARBA" id="ARBA00006765"/>
    </source>
</evidence>
<dbReference type="GO" id="GO:0005509">
    <property type="term" value="F:calcium ion binding"/>
    <property type="evidence" value="ECO:0007669"/>
    <property type="project" value="TreeGrafter"/>
</dbReference>
<sequence length="285" mass="31772">MHGSDTGAYDAEGRFVPAKFEEIFTKHAKVRPDALTSEEIEEMILANRDPLDPQSWSAPEAEWGLTYKLASDKQGFLHKDSARGIYDGSAAVSVRALPDGGSSNSNMTELQMHVSFFDRNKDGILTPFETFQGFVAIGCEIAFSTAAASTIHTALAPLTNPPGALPPYVNIYVEYIHKAIHGSDTGAYDSKGRFVQEKFDEIFTKHAHIRKDALSLLEVEEMLTFNRDVLDPASWAAAEAEWQLIYQLAHDRYGFLTKERARGIYNGNIFVELEERSRRPLHSNA</sequence>
<protein>
    <submittedName>
        <fullName evidence="2">Uncharacterized protein</fullName>
    </submittedName>
</protein>
<keyword evidence="3" id="KW-1185">Reference proteome</keyword>
<proteinExistence type="inferred from homology"/>
<comment type="similarity">
    <text evidence="1">Belongs to the caleosin family.</text>
</comment>
<dbReference type="OrthoDB" id="640742at2759"/>
<dbReference type="GO" id="GO:0004497">
    <property type="term" value="F:monooxygenase activity"/>
    <property type="evidence" value="ECO:0007669"/>
    <property type="project" value="TreeGrafter"/>
</dbReference>
<dbReference type="AlphaFoldDB" id="A0A811S7Q3"/>
<dbReference type="PANTHER" id="PTHR31495">
    <property type="entry name" value="PEROXYGENASE 3-RELATED"/>
    <property type="match status" value="1"/>
</dbReference>
<comment type="caution">
    <text evidence="2">The sequence shown here is derived from an EMBL/GenBank/DDBJ whole genome shotgun (WGS) entry which is preliminary data.</text>
</comment>
<dbReference type="InterPro" id="IPR007736">
    <property type="entry name" value="Caleosin-related"/>
</dbReference>
<gene>
    <name evidence="2" type="ORF">NCGR_LOCUS61061</name>
</gene>
<dbReference type="PANTHER" id="PTHR31495:SF4">
    <property type="entry name" value="OS06G0254600 PROTEIN"/>
    <property type="match status" value="1"/>
</dbReference>
<organism evidence="2 3">
    <name type="scientific">Miscanthus lutarioriparius</name>
    <dbReference type="NCBI Taxonomy" id="422564"/>
    <lineage>
        <taxon>Eukaryota</taxon>
        <taxon>Viridiplantae</taxon>
        <taxon>Streptophyta</taxon>
        <taxon>Embryophyta</taxon>
        <taxon>Tracheophyta</taxon>
        <taxon>Spermatophyta</taxon>
        <taxon>Magnoliopsida</taxon>
        <taxon>Liliopsida</taxon>
        <taxon>Poales</taxon>
        <taxon>Poaceae</taxon>
        <taxon>PACMAD clade</taxon>
        <taxon>Panicoideae</taxon>
        <taxon>Andropogonodae</taxon>
        <taxon>Andropogoneae</taxon>
        <taxon>Saccharinae</taxon>
        <taxon>Miscanthus</taxon>
    </lineage>
</organism>
<dbReference type="Pfam" id="PF05042">
    <property type="entry name" value="Caleosin"/>
    <property type="match status" value="2"/>
</dbReference>
<evidence type="ECO:0000313" key="3">
    <source>
        <dbReference type="Proteomes" id="UP000604825"/>
    </source>
</evidence>
<reference evidence="2" key="1">
    <citation type="submission" date="2020-10" db="EMBL/GenBank/DDBJ databases">
        <authorList>
            <person name="Han B."/>
            <person name="Lu T."/>
            <person name="Zhao Q."/>
            <person name="Huang X."/>
            <person name="Zhao Y."/>
        </authorList>
    </citation>
    <scope>NUCLEOTIDE SEQUENCE</scope>
</reference>
<accession>A0A811S7Q3</accession>
<dbReference type="EMBL" id="CAJGYO010000018">
    <property type="protein sequence ID" value="CAD6336963.1"/>
    <property type="molecule type" value="Genomic_DNA"/>
</dbReference>
<evidence type="ECO:0000313" key="2">
    <source>
        <dbReference type="EMBL" id="CAD6336963.1"/>
    </source>
</evidence>
<dbReference type="Proteomes" id="UP000604825">
    <property type="component" value="Unassembled WGS sequence"/>
</dbReference>
<name>A0A811S7Q3_9POAL</name>